<feature type="transmembrane region" description="Helical" evidence="1">
    <location>
        <begin position="48"/>
        <end position="69"/>
    </location>
</feature>
<dbReference type="AlphaFoldDB" id="A0AAX0VRY2"/>
<feature type="transmembrane region" description="Helical" evidence="1">
    <location>
        <begin position="14"/>
        <end position="36"/>
    </location>
</feature>
<name>A0AAX0VRY2_9PSED</name>
<dbReference type="EMBL" id="PJCP01000024">
    <property type="protein sequence ID" value="PLV21851.1"/>
    <property type="molecule type" value="Genomic_DNA"/>
</dbReference>
<feature type="transmembrane region" description="Helical" evidence="1">
    <location>
        <begin position="102"/>
        <end position="118"/>
    </location>
</feature>
<evidence type="ECO:0000313" key="3">
    <source>
        <dbReference type="EMBL" id="PLV21851.1"/>
    </source>
</evidence>
<evidence type="ECO:0000256" key="1">
    <source>
        <dbReference type="SAM" id="Phobius"/>
    </source>
</evidence>
<proteinExistence type="predicted"/>
<reference evidence="4 5" key="1">
    <citation type="submission" date="2017-12" db="EMBL/GenBank/DDBJ databases">
        <title>Detection of the carbapenemase gene blaVIM-5 in members of the Pseudomonas putida group isolated from polluted Nigerian wetlands.</title>
        <authorList>
            <person name="Adelowo O."/>
            <person name="Vollmers J."/>
            <person name="Maeusezahl I."/>
            <person name="Kaster A.-K."/>
            <person name="Mueller J.A."/>
        </authorList>
    </citation>
    <scope>NUCLEOTIDE SEQUENCE [LARGE SCALE GENOMIC DNA]</scope>
    <source>
        <strain evidence="3 4">MR119</strain>
        <strain evidence="2 5">MR144</strain>
    </source>
</reference>
<protein>
    <submittedName>
        <fullName evidence="2">Uncharacterized protein</fullName>
    </submittedName>
</protein>
<organism evidence="2 5">
    <name type="scientific">Pseudomonas guariconensis</name>
    <dbReference type="NCBI Taxonomy" id="1288410"/>
    <lineage>
        <taxon>Bacteria</taxon>
        <taxon>Pseudomonadati</taxon>
        <taxon>Pseudomonadota</taxon>
        <taxon>Gammaproteobacteria</taxon>
        <taxon>Pseudomonadales</taxon>
        <taxon>Pseudomonadaceae</taxon>
        <taxon>Pseudomonas</taxon>
    </lineage>
</organism>
<comment type="caution">
    <text evidence="2">The sequence shown here is derived from an EMBL/GenBank/DDBJ whole genome shotgun (WGS) entry which is preliminary data.</text>
</comment>
<sequence>MILSRRLPIWIRPYIWVFLISMVLTVLSGGASVVIVTKWMTFGFPKELEMFVATSVLSLFIWVQSFLVLRAHPRAAKTLVVILVMCLVSILAGYKATPNPKIVVMFAILPLTALWLMNTRRYRGLWKRLCVMRRRRTRQRRLIRQLKRTDRR</sequence>
<evidence type="ECO:0000313" key="5">
    <source>
        <dbReference type="Proteomes" id="UP000234878"/>
    </source>
</evidence>
<dbReference type="EMBL" id="PJCQ01000025">
    <property type="protein sequence ID" value="PLV15801.1"/>
    <property type="molecule type" value="Genomic_DNA"/>
</dbReference>
<feature type="transmembrane region" description="Helical" evidence="1">
    <location>
        <begin position="76"/>
        <end position="96"/>
    </location>
</feature>
<keyword evidence="1" id="KW-0472">Membrane</keyword>
<accession>A0AAX0VRY2</accession>
<gene>
    <name evidence="2" type="ORF">CXG49_21730</name>
    <name evidence="3" type="ORF">CXG53_22605</name>
</gene>
<dbReference type="Proteomes" id="UP000234839">
    <property type="component" value="Unassembled WGS sequence"/>
</dbReference>
<keyword evidence="1" id="KW-1133">Transmembrane helix</keyword>
<keyword evidence="1" id="KW-0812">Transmembrane</keyword>
<keyword evidence="4" id="KW-1185">Reference proteome</keyword>
<evidence type="ECO:0000313" key="2">
    <source>
        <dbReference type="EMBL" id="PLV15801.1"/>
    </source>
</evidence>
<dbReference type="Proteomes" id="UP000234878">
    <property type="component" value="Unassembled WGS sequence"/>
</dbReference>
<evidence type="ECO:0000313" key="4">
    <source>
        <dbReference type="Proteomes" id="UP000234839"/>
    </source>
</evidence>